<evidence type="ECO:0000313" key="8">
    <source>
        <dbReference type="Proteomes" id="UP000003571"/>
    </source>
</evidence>
<dbReference type="InterPro" id="IPR050343">
    <property type="entry name" value="RsuA_PseudoU_synthase"/>
</dbReference>
<sequence>MANDCERIDKILSHHGFGSRKDVKKLMRGGFVVVNGKAAFDPGMQIRIGSDTVLVDGVEIKLQRDVYIMMNKCRDVVCANRDGEHRTVFDLLDDSVRHKFLGGDLHCMGRLDIDTEGLLIITTDGALTHRLLAPKTHVPKTYAVALRDSLDESGKAAYVEKFARGFFVDREGNEDGFDALPAELEFADFEMENSSEKADCLLTIYEGKFHQVKRMFAQLGNEVVYLKRVAMGALKLDASIPLGSYRELSEREVSVLRGDDSD</sequence>
<dbReference type="Gene3D" id="3.10.290.10">
    <property type="entry name" value="RNA-binding S4 domain"/>
    <property type="match status" value="1"/>
</dbReference>
<dbReference type="InterPro" id="IPR002942">
    <property type="entry name" value="S4_RNA-bd"/>
</dbReference>
<dbReference type="PANTHER" id="PTHR47683">
    <property type="entry name" value="PSEUDOURIDINE SYNTHASE FAMILY PROTEIN-RELATED"/>
    <property type="match status" value="1"/>
</dbReference>
<dbReference type="PANTHER" id="PTHR47683:SF4">
    <property type="entry name" value="PSEUDOURIDINE SYNTHASE"/>
    <property type="match status" value="1"/>
</dbReference>
<dbReference type="AlphaFoldDB" id="H7EIY6"/>
<dbReference type="InterPro" id="IPR020094">
    <property type="entry name" value="TruA/RsuA/RluB/E/F_N"/>
</dbReference>
<protein>
    <recommendedName>
        <fullName evidence="5">Pseudouridine synthase</fullName>
        <ecNumber evidence="5">5.4.99.-</ecNumber>
    </recommendedName>
</protein>
<comment type="caution">
    <text evidence="7">The sequence shown here is derived from an EMBL/GenBank/DDBJ whole genome shotgun (WGS) entry which is preliminary data.</text>
</comment>
<comment type="similarity">
    <text evidence="1 5">Belongs to the pseudouridine synthase RsuA family.</text>
</comment>
<evidence type="ECO:0000256" key="4">
    <source>
        <dbReference type="PROSITE-ProRule" id="PRU00182"/>
    </source>
</evidence>
<evidence type="ECO:0000313" key="7">
    <source>
        <dbReference type="EMBL" id="EIC02443.1"/>
    </source>
</evidence>
<keyword evidence="8" id="KW-1185">Reference proteome</keyword>
<dbReference type="InterPro" id="IPR020103">
    <property type="entry name" value="PsdUridine_synth_cat_dom_sf"/>
</dbReference>
<name>H7EIY6_9SPIR</name>
<dbReference type="eggNOG" id="COG1187">
    <property type="taxonomic scope" value="Bacteria"/>
</dbReference>
<evidence type="ECO:0000256" key="1">
    <source>
        <dbReference type="ARBA" id="ARBA00008348"/>
    </source>
</evidence>
<dbReference type="InterPro" id="IPR018496">
    <property type="entry name" value="PsdUridine_synth_RsuA/RluB_CS"/>
</dbReference>
<dbReference type="InterPro" id="IPR042092">
    <property type="entry name" value="PsdUridine_s_RsuA/RluB/E/F_cat"/>
</dbReference>
<dbReference type="InterPro" id="IPR036986">
    <property type="entry name" value="S4_RNA-bd_sf"/>
</dbReference>
<dbReference type="InterPro" id="IPR000748">
    <property type="entry name" value="PsdUridine_synth_RsuA/RluB/E/F"/>
</dbReference>
<evidence type="ECO:0000256" key="2">
    <source>
        <dbReference type="ARBA" id="ARBA00022884"/>
    </source>
</evidence>
<evidence type="ECO:0000256" key="5">
    <source>
        <dbReference type="RuleBase" id="RU003887"/>
    </source>
</evidence>
<dbReference type="SUPFAM" id="SSF55174">
    <property type="entry name" value="Alpha-L RNA-binding motif"/>
    <property type="match status" value="1"/>
</dbReference>
<accession>H7EIY6</accession>
<dbReference type="Gene3D" id="3.30.70.580">
    <property type="entry name" value="Pseudouridine synthase I, catalytic domain, N-terminal subdomain"/>
    <property type="match status" value="1"/>
</dbReference>
<dbReference type="CDD" id="cd00165">
    <property type="entry name" value="S4"/>
    <property type="match status" value="1"/>
</dbReference>
<keyword evidence="3 5" id="KW-0413">Isomerase</keyword>
<evidence type="ECO:0000259" key="6">
    <source>
        <dbReference type="SMART" id="SM00363"/>
    </source>
</evidence>
<dbReference type="RefSeq" id="WP_002703108.1">
    <property type="nucleotide sequence ID" value="NZ_AGRW01000039.1"/>
</dbReference>
<dbReference type="NCBIfam" id="TIGR00093">
    <property type="entry name" value="pseudouridine synthase"/>
    <property type="match status" value="1"/>
</dbReference>
<dbReference type="PATRIC" id="fig|907348.3.peg.798"/>
<dbReference type="PROSITE" id="PS01149">
    <property type="entry name" value="PSI_RSU"/>
    <property type="match status" value="1"/>
</dbReference>
<proteinExistence type="inferred from homology"/>
<dbReference type="GO" id="GO:0000455">
    <property type="term" value="P:enzyme-directed rRNA pseudouridine synthesis"/>
    <property type="evidence" value="ECO:0007669"/>
    <property type="project" value="UniProtKB-ARBA"/>
</dbReference>
<dbReference type="GO" id="GO:0120159">
    <property type="term" value="F:rRNA pseudouridine synthase activity"/>
    <property type="evidence" value="ECO:0007669"/>
    <property type="project" value="UniProtKB-ARBA"/>
</dbReference>
<dbReference type="Proteomes" id="UP000003571">
    <property type="component" value="Unassembled WGS sequence"/>
</dbReference>
<dbReference type="Pfam" id="PF00849">
    <property type="entry name" value="PseudoU_synth_2"/>
    <property type="match status" value="1"/>
</dbReference>
<dbReference type="EC" id="5.4.99.-" evidence="5"/>
<reference evidence="7 8" key="1">
    <citation type="submission" date="2011-09" db="EMBL/GenBank/DDBJ databases">
        <title>The draft genome of Treponema saccharophilum DSM 2985.</title>
        <authorList>
            <consortium name="US DOE Joint Genome Institute (JGI-PGF)"/>
            <person name="Lucas S."/>
            <person name="Copeland A."/>
            <person name="Lapidus A."/>
            <person name="Glavina del Rio T."/>
            <person name="Dalin E."/>
            <person name="Tice H."/>
            <person name="Bruce D."/>
            <person name="Goodwin L."/>
            <person name="Pitluck S."/>
            <person name="Peters L."/>
            <person name="Kyrpides N."/>
            <person name="Mavromatis K."/>
            <person name="Ivanova N."/>
            <person name="Markowitz V."/>
            <person name="Cheng J.-F."/>
            <person name="Hugenholtz P."/>
            <person name="Woyke T."/>
            <person name="Wu D."/>
            <person name="Gronow S."/>
            <person name="Wellnitz S."/>
            <person name="Brambilla E."/>
            <person name="Klenk H.-P."/>
            <person name="Eisen J.A."/>
        </authorList>
    </citation>
    <scope>NUCLEOTIDE SEQUENCE [LARGE SCALE GENOMIC DNA]</scope>
    <source>
        <strain evidence="7 8">DSM 2985</strain>
    </source>
</reference>
<dbReference type="STRING" id="907348.TresaDRAFT_2085"/>
<organism evidence="7 8">
    <name type="scientific">Treponema saccharophilum DSM 2985</name>
    <dbReference type="NCBI Taxonomy" id="907348"/>
    <lineage>
        <taxon>Bacteria</taxon>
        <taxon>Pseudomonadati</taxon>
        <taxon>Spirochaetota</taxon>
        <taxon>Spirochaetia</taxon>
        <taxon>Spirochaetales</taxon>
        <taxon>Treponemataceae</taxon>
        <taxon>Treponema</taxon>
    </lineage>
</organism>
<dbReference type="Pfam" id="PF01479">
    <property type="entry name" value="S4"/>
    <property type="match status" value="1"/>
</dbReference>
<dbReference type="InterPro" id="IPR006145">
    <property type="entry name" value="PsdUridine_synth_RsuA/RluA"/>
</dbReference>
<gene>
    <name evidence="7" type="ORF">TresaDRAFT_2085</name>
</gene>
<dbReference type="Gene3D" id="3.30.70.1560">
    <property type="entry name" value="Alpha-L RNA-binding motif"/>
    <property type="match status" value="1"/>
</dbReference>
<feature type="domain" description="RNA-binding S4" evidence="6">
    <location>
        <begin position="6"/>
        <end position="64"/>
    </location>
</feature>
<keyword evidence="2 4" id="KW-0694">RNA-binding</keyword>
<dbReference type="OrthoDB" id="9807213at2"/>
<dbReference type="GO" id="GO:0003723">
    <property type="term" value="F:RNA binding"/>
    <property type="evidence" value="ECO:0007669"/>
    <property type="project" value="UniProtKB-KW"/>
</dbReference>
<dbReference type="SMART" id="SM00363">
    <property type="entry name" value="S4"/>
    <property type="match status" value="1"/>
</dbReference>
<dbReference type="EMBL" id="AGRW01000039">
    <property type="protein sequence ID" value="EIC02443.1"/>
    <property type="molecule type" value="Genomic_DNA"/>
</dbReference>
<dbReference type="PROSITE" id="PS50889">
    <property type="entry name" value="S4"/>
    <property type="match status" value="1"/>
</dbReference>
<dbReference type="CDD" id="cd02553">
    <property type="entry name" value="PseudoU_synth_RsuA"/>
    <property type="match status" value="1"/>
</dbReference>
<dbReference type="SUPFAM" id="SSF55120">
    <property type="entry name" value="Pseudouridine synthase"/>
    <property type="match status" value="1"/>
</dbReference>
<evidence type="ECO:0000256" key="3">
    <source>
        <dbReference type="ARBA" id="ARBA00023235"/>
    </source>
</evidence>